<dbReference type="EMBL" id="JAPFFF010000002">
    <property type="protein sequence ID" value="KAK8897040.1"/>
    <property type="molecule type" value="Genomic_DNA"/>
</dbReference>
<dbReference type="Gene3D" id="1.10.287.1490">
    <property type="match status" value="1"/>
</dbReference>
<organism evidence="2 3">
    <name type="scientific">Tritrichomonas musculus</name>
    <dbReference type="NCBI Taxonomy" id="1915356"/>
    <lineage>
        <taxon>Eukaryota</taxon>
        <taxon>Metamonada</taxon>
        <taxon>Parabasalia</taxon>
        <taxon>Tritrichomonadida</taxon>
        <taxon>Tritrichomonadidae</taxon>
        <taxon>Tritrichomonas</taxon>
    </lineage>
</organism>
<keyword evidence="1" id="KW-0175">Coiled coil</keyword>
<evidence type="ECO:0000313" key="2">
    <source>
        <dbReference type="EMBL" id="KAK8897040.1"/>
    </source>
</evidence>
<feature type="coiled-coil region" evidence="1">
    <location>
        <begin position="153"/>
        <end position="364"/>
    </location>
</feature>
<protein>
    <submittedName>
        <fullName evidence="2">Uncharacterized protein</fullName>
    </submittedName>
</protein>
<feature type="coiled-coil region" evidence="1">
    <location>
        <begin position="610"/>
        <end position="658"/>
    </location>
</feature>
<feature type="coiled-coil region" evidence="1">
    <location>
        <begin position="493"/>
        <end position="584"/>
    </location>
</feature>
<evidence type="ECO:0000256" key="1">
    <source>
        <dbReference type="SAM" id="Coils"/>
    </source>
</evidence>
<sequence>MSSSNRVALKTALENETTPKNNFKIKMFSSRLKFDTNLSGSPMNDFNNINNSSHYKSQNTILRDSNANTKKKKMQKSIIIAQNRVFISNFKREISSVKKQFLQDTQSFQIIMNKSRQKILKELLNLFSKNHFPLSRFNSISNEIPAEKSFEIKQKNEKKIYQLNQTIKILQEQNKQLQLEKDNANLYRKEIDEKDEYNEKLNQMKKTIKEQKSKIKQIQDQNFIIVQLQTQIDDKNREIKYLKMENADANQKLEHQIKQNSIAADDIEFTFNQIEKFKKEIADYNISNSELQLQINNLSHEVAILKESNMKISEENSKLKNEIAQKDDQINHSINAKNSLINQIKEKEEIIDKANNEISILTAEKSLNQSSTPMIPKSNNDENYSNFFQIDSKQYRKMKKEIISLSFQVESQKNQISEQCNLIQALRANLQQNENELNLINQYSRKDKSAMIRKEGQTLSLQNEILRLEGVIHQKDEFISKILENDQKRSSEFDRLQESLEEARNKLSQNEIQNDDHLSTEFKKISEQLKNSHIKINKLNLISEQQKFKIDELQQENDDLKTKLNRLSREISTFSDENLKLKEKLKNISKTYTLNASKMQKVIEFVKNQNSEISVENSNLMKRNQELQNLFNSSKEINEKLNYQVSQLQTEKDLLSQKVNFELEPLKNENFQIKSSLDHIKNHDIVMAEENQRLYTEIESLKKEKEAQKKIDDQKIIEINDELKKNEFENNEMKLELEKYKEIIHFIMNFYKVSSSSNIPDVLQKNQNELTKTKNELAKTLTEKIKIQSENKLLKLRIKSQENIIEKNESKIEELLKELQVLKDQNKELINNKLLISKYEKFCDDTIFKFLEEKENQFERLKNNRLFILTTYEEIQRKIEDLFNVNSKYDELGDLKIIINEKYLPGSIKSNLSSFSNILQKQVAVIDSENVDKYINAKPDFVMKIIETFKTFLNSNKTVKIVEHLLSQRPVSNHYPIEMTKVQPEYWNSPTKFINPLYSDEHAPIICNDENELHNVLDCIYYVKPDLDKTLGGGRFIEKYSKLYTQLRNEPFISIRSPNALGIQRNQDPDSLYVLVSREKLSIEEMYINKNFDPHQLKISNIKSLAKGRNKNECDNYRLPFFFIKINNITNEPVSFNLQKGTVIDVPMNQQPLFISETCSGTIKPNDSSCLSLKWCSMDKHAKSPYEDYRLTPFIFIVPEEYDFSDWPYSNLWWEKIQPDISKKISKTNELWDINIVGPNINRISTSDFSSEKYLPTKAGGVISDKLFEILNKFRDYDVDKIDSVVRSLHMADKKDAQNVMICTNQYGIVINFKENYLVIEKTESGVWDGGYVKKIADSNIYDNLYYIDYKIIPHEKTKISQIINGMKSDPKCYDSATYNSQDSRQFLLGTLGISIPTFHSGQILIPSLHDLIDF</sequence>
<evidence type="ECO:0000313" key="3">
    <source>
        <dbReference type="Proteomes" id="UP001470230"/>
    </source>
</evidence>
<gene>
    <name evidence="2" type="ORF">M9Y10_014974</name>
</gene>
<feature type="coiled-coil region" evidence="1">
    <location>
        <begin position="409"/>
        <end position="443"/>
    </location>
</feature>
<proteinExistence type="predicted"/>
<reference evidence="2 3" key="1">
    <citation type="submission" date="2024-04" db="EMBL/GenBank/DDBJ databases">
        <title>Tritrichomonas musculus Genome.</title>
        <authorList>
            <person name="Alves-Ferreira E."/>
            <person name="Grigg M."/>
            <person name="Lorenzi H."/>
            <person name="Galac M."/>
        </authorList>
    </citation>
    <scope>NUCLEOTIDE SEQUENCE [LARGE SCALE GENOMIC DNA]</scope>
    <source>
        <strain evidence="2 3">EAF2021</strain>
    </source>
</reference>
<feature type="coiled-coil region" evidence="1">
    <location>
        <begin position="691"/>
        <end position="832"/>
    </location>
</feature>
<dbReference type="Proteomes" id="UP001470230">
    <property type="component" value="Unassembled WGS sequence"/>
</dbReference>
<keyword evidence="3" id="KW-1185">Reference proteome</keyword>
<accession>A0ABR2L0Y7</accession>
<name>A0ABR2L0Y7_9EUKA</name>
<comment type="caution">
    <text evidence="2">The sequence shown here is derived from an EMBL/GenBank/DDBJ whole genome shotgun (WGS) entry which is preliminary data.</text>
</comment>